<name>A0ABU7BYW0_9TELE</name>
<evidence type="ECO:0000313" key="1">
    <source>
        <dbReference type="EMBL" id="MED6255106.1"/>
    </source>
</evidence>
<keyword evidence="2" id="KW-1185">Reference proteome</keyword>
<organism evidence="1 2">
    <name type="scientific">Ataeniobius toweri</name>
    <dbReference type="NCBI Taxonomy" id="208326"/>
    <lineage>
        <taxon>Eukaryota</taxon>
        <taxon>Metazoa</taxon>
        <taxon>Chordata</taxon>
        <taxon>Craniata</taxon>
        <taxon>Vertebrata</taxon>
        <taxon>Euteleostomi</taxon>
        <taxon>Actinopterygii</taxon>
        <taxon>Neopterygii</taxon>
        <taxon>Teleostei</taxon>
        <taxon>Neoteleostei</taxon>
        <taxon>Acanthomorphata</taxon>
        <taxon>Ovalentaria</taxon>
        <taxon>Atherinomorphae</taxon>
        <taxon>Cyprinodontiformes</taxon>
        <taxon>Goodeidae</taxon>
        <taxon>Ataeniobius</taxon>
    </lineage>
</organism>
<dbReference type="Proteomes" id="UP001345963">
    <property type="component" value="Unassembled WGS sequence"/>
</dbReference>
<sequence>MTCWNRKGPSASCSQKIESIIISKMSFSVITIPLELKNTEKQSHPIIPSALTLNWTQSTLLVTAKPRLIHVMTRQKGMICHYRVHVCTALESSDSMLAQPHEVWRVVAVDSAES</sequence>
<comment type="caution">
    <text evidence="1">The sequence shown here is derived from an EMBL/GenBank/DDBJ whole genome shotgun (WGS) entry which is preliminary data.</text>
</comment>
<proteinExistence type="predicted"/>
<gene>
    <name evidence="1" type="ORF">ATANTOWER_004791</name>
</gene>
<protein>
    <submittedName>
        <fullName evidence="1">Uncharacterized protein</fullName>
    </submittedName>
</protein>
<reference evidence="1 2" key="1">
    <citation type="submission" date="2021-07" db="EMBL/GenBank/DDBJ databases">
        <authorList>
            <person name="Palmer J.M."/>
        </authorList>
    </citation>
    <scope>NUCLEOTIDE SEQUENCE [LARGE SCALE GENOMIC DNA]</scope>
    <source>
        <strain evidence="1 2">AT_MEX2019</strain>
        <tissue evidence="1">Muscle</tissue>
    </source>
</reference>
<dbReference type="EMBL" id="JAHUTI010070364">
    <property type="protein sequence ID" value="MED6255106.1"/>
    <property type="molecule type" value="Genomic_DNA"/>
</dbReference>
<evidence type="ECO:0000313" key="2">
    <source>
        <dbReference type="Proteomes" id="UP001345963"/>
    </source>
</evidence>
<accession>A0ABU7BYW0</accession>